<keyword evidence="4" id="KW-1278">Translocase</keyword>
<evidence type="ECO:0000256" key="5">
    <source>
        <dbReference type="ARBA" id="ARBA00022989"/>
    </source>
</evidence>
<dbReference type="AlphaFoldDB" id="A0A433NPH6"/>
<name>A0A433NPH6_CHLFR</name>
<dbReference type="InterPro" id="IPR023299">
    <property type="entry name" value="ATPase_P-typ_cyto_dom_N"/>
</dbReference>
<dbReference type="NCBIfam" id="TIGR01525">
    <property type="entry name" value="ATPase-IB_hvy"/>
    <property type="match status" value="1"/>
</dbReference>
<dbReference type="InterPro" id="IPR001757">
    <property type="entry name" value="P_typ_ATPase"/>
</dbReference>
<reference evidence="9 10" key="1">
    <citation type="journal article" date="2019" name="Genome Biol. Evol.">
        <title>Day and night: Metabolic profiles and evolutionary relationships of six axenic non-marine cyanobacteria.</title>
        <authorList>
            <person name="Will S.E."/>
            <person name="Henke P."/>
            <person name="Boedeker C."/>
            <person name="Huang S."/>
            <person name="Brinkmann H."/>
            <person name="Rohde M."/>
            <person name="Jarek M."/>
            <person name="Friedl T."/>
            <person name="Seufert S."/>
            <person name="Schumacher M."/>
            <person name="Overmann J."/>
            <person name="Neumann-Schaal M."/>
            <person name="Petersen J."/>
        </authorList>
    </citation>
    <scope>NUCLEOTIDE SEQUENCE [LARGE SCALE GENOMIC DNA]</scope>
    <source>
        <strain evidence="9 10">PCC 6912</strain>
    </source>
</reference>
<dbReference type="GO" id="GO:0015086">
    <property type="term" value="F:cadmium ion transmembrane transporter activity"/>
    <property type="evidence" value="ECO:0007669"/>
    <property type="project" value="TreeGrafter"/>
</dbReference>
<dbReference type="NCBIfam" id="TIGR01494">
    <property type="entry name" value="ATPase_P-type"/>
    <property type="match status" value="2"/>
</dbReference>
<keyword evidence="7" id="KW-1003">Cell membrane</keyword>
<evidence type="ECO:0000256" key="2">
    <source>
        <dbReference type="ARBA" id="ARBA00006024"/>
    </source>
</evidence>
<comment type="caution">
    <text evidence="7">Lacks conserved residue(s) required for the propagation of feature annotation.</text>
</comment>
<dbReference type="EMBL" id="RSCJ01000002">
    <property type="protein sequence ID" value="RUR85740.1"/>
    <property type="molecule type" value="Genomic_DNA"/>
</dbReference>
<dbReference type="GO" id="GO:0005886">
    <property type="term" value="C:plasma membrane"/>
    <property type="evidence" value="ECO:0007669"/>
    <property type="project" value="UniProtKB-SubCell"/>
</dbReference>
<evidence type="ECO:0000313" key="9">
    <source>
        <dbReference type="EMBL" id="RUR85740.1"/>
    </source>
</evidence>
<dbReference type="GO" id="GO:0016887">
    <property type="term" value="F:ATP hydrolysis activity"/>
    <property type="evidence" value="ECO:0007669"/>
    <property type="project" value="InterPro"/>
</dbReference>
<evidence type="ECO:0000259" key="8">
    <source>
        <dbReference type="Pfam" id="PF00122"/>
    </source>
</evidence>
<evidence type="ECO:0000256" key="6">
    <source>
        <dbReference type="ARBA" id="ARBA00023136"/>
    </source>
</evidence>
<dbReference type="InterPro" id="IPR018303">
    <property type="entry name" value="ATPase_P-typ_P_site"/>
</dbReference>
<dbReference type="GO" id="GO:0046872">
    <property type="term" value="F:metal ion binding"/>
    <property type="evidence" value="ECO:0007669"/>
    <property type="project" value="UniProtKB-KW"/>
</dbReference>
<dbReference type="SFLD" id="SFLDS00003">
    <property type="entry name" value="Haloacid_Dehalogenase"/>
    <property type="match status" value="1"/>
</dbReference>
<feature type="transmembrane region" description="Helical" evidence="7">
    <location>
        <begin position="153"/>
        <end position="181"/>
    </location>
</feature>
<dbReference type="SFLD" id="SFLDG00002">
    <property type="entry name" value="C1.7:_P-type_atpase_like"/>
    <property type="match status" value="1"/>
</dbReference>
<comment type="caution">
    <text evidence="9">The sequence shown here is derived from an EMBL/GenBank/DDBJ whole genome shotgun (WGS) entry which is preliminary data.</text>
</comment>
<evidence type="ECO:0000256" key="1">
    <source>
        <dbReference type="ARBA" id="ARBA00004141"/>
    </source>
</evidence>
<dbReference type="PRINTS" id="PR00119">
    <property type="entry name" value="CATATPASE"/>
</dbReference>
<evidence type="ECO:0000313" key="10">
    <source>
        <dbReference type="Proteomes" id="UP000268857"/>
    </source>
</evidence>
<gene>
    <name evidence="9" type="ORF">PCC6912_05650</name>
</gene>
<dbReference type="Pfam" id="PF00122">
    <property type="entry name" value="E1-E2_ATPase"/>
    <property type="match status" value="1"/>
</dbReference>
<keyword evidence="5 7" id="KW-1133">Transmembrane helix</keyword>
<comment type="subcellular location">
    <subcellularLocation>
        <location evidence="7">Cell membrane</location>
    </subcellularLocation>
    <subcellularLocation>
        <location evidence="1">Membrane</location>
        <topology evidence="1">Multi-pass membrane protein</topology>
    </subcellularLocation>
</comment>
<dbReference type="Gene3D" id="3.40.1110.10">
    <property type="entry name" value="Calcium-transporting ATPase, cytoplasmic domain N"/>
    <property type="match status" value="1"/>
</dbReference>
<dbReference type="InterPro" id="IPR044492">
    <property type="entry name" value="P_typ_ATPase_HD_dom"/>
</dbReference>
<dbReference type="Proteomes" id="UP000268857">
    <property type="component" value="Unassembled WGS sequence"/>
</dbReference>
<feature type="domain" description="P-type ATPase A" evidence="8">
    <location>
        <begin position="255"/>
        <end position="351"/>
    </location>
</feature>
<accession>A0A433NPH6</accession>
<dbReference type="Gene3D" id="3.40.50.1000">
    <property type="entry name" value="HAD superfamily/HAD-like"/>
    <property type="match status" value="1"/>
</dbReference>
<dbReference type="InterPro" id="IPR051014">
    <property type="entry name" value="Cation_Transport_ATPase_IB"/>
</dbReference>
<evidence type="ECO:0000256" key="3">
    <source>
        <dbReference type="ARBA" id="ARBA00022692"/>
    </source>
</evidence>
<keyword evidence="7" id="KW-0479">Metal-binding</keyword>
<keyword evidence="6 7" id="KW-0472">Membrane</keyword>
<dbReference type="InterPro" id="IPR008250">
    <property type="entry name" value="ATPase_P-typ_transduc_dom_A_sf"/>
</dbReference>
<dbReference type="PANTHER" id="PTHR48085">
    <property type="entry name" value="CADMIUM/ZINC-TRANSPORTING ATPASE HMA2-RELATED"/>
    <property type="match status" value="1"/>
</dbReference>
<dbReference type="SFLD" id="SFLDF00027">
    <property type="entry name" value="p-type_atpase"/>
    <property type="match status" value="1"/>
</dbReference>
<keyword evidence="7" id="KW-0547">Nucleotide-binding</keyword>
<comment type="similarity">
    <text evidence="2 7">Belongs to the cation transport ATPase (P-type) (TC 3.A.3) family. Type IB subfamily.</text>
</comment>
<dbReference type="SUPFAM" id="SSF81653">
    <property type="entry name" value="Calcium ATPase, transduction domain A"/>
    <property type="match status" value="1"/>
</dbReference>
<dbReference type="GO" id="GO:0005524">
    <property type="term" value="F:ATP binding"/>
    <property type="evidence" value="ECO:0007669"/>
    <property type="project" value="UniProtKB-UniRule"/>
</dbReference>
<dbReference type="CDD" id="cd07550">
    <property type="entry name" value="P-type_ATPase_HM"/>
    <property type="match status" value="1"/>
</dbReference>
<dbReference type="InterPro" id="IPR027256">
    <property type="entry name" value="P-typ_ATPase_IB"/>
</dbReference>
<dbReference type="PANTHER" id="PTHR48085:SF5">
    <property type="entry name" value="CADMIUM_ZINC-TRANSPORTING ATPASE HMA4-RELATED"/>
    <property type="match status" value="1"/>
</dbReference>
<dbReference type="InterPro" id="IPR023214">
    <property type="entry name" value="HAD_sf"/>
</dbReference>
<dbReference type="InterPro" id="IPR036412">
    <property type="entry name" value="HAD-like_sf"/>
</dbReference>
<dbReference type="SUPFAM" id="SSF56784">
    <property type="entry name" value="HAD-like"/>
    <property type="match status" value="1"/>
</dbReference>
<keyword evidence="10" id="KW-1185">Reference proteome</keyword>
<keyword evidence="7" id="KW-0067">ATP-binding</keyword>
<dbReference type="Gene3D" id="2.70.150.10">
    <property type="entry name" value="Calcium-transporting ATPase, cytoplasmic transduction domain A"/>
    <property type="match status" value="1"/>
</dbReference>
<organism evidence="9 10">
    <name type="scientific">Chlorogloeopsis fritschii PCC 6912</name>
    <dbReference type="NCBI Taxonomy" id="211165"/>
    <lineage>
        <taxon>Bacteria</taxon>
        <taxon>Bacillati</taxon>
        <taxon>Cyanobacteriota</taxon>
        <taxon>Cyanophyceae</taxon>
        <taxon>Nostocales</taxon>
        <taxon>Chlorogloeopsidaceae</taxon>
        <taxon>Chlorogloeopsis</taxon>
    </lineage>
</organism>
<keyword evidence="3 7" id="KW-0812">Transmembrane</keyword>
<dbReference type="PROSITE" id="PS00154">
    <property type="entry name" value="ATPASE_E1_E2"/>
    <property type="match status" value="1"/>
</dbReference>
<evidence type="ECO:0000256" key="7">
    <source>
        <dbReference type="RuleBase" id="RU362081"/>
    </source>
</evidence>
<evidence type="ECO:0000256" key="4">
    <source>
        <dbReference type="ARBA" id="ARBA00022967"/>
    </source>
</evidence>
<dbReference type="STRING" id="211165.GCA_000317285_06087"/>
<dbReference type="InterPro" id="IPR059000">
    <property type="entry name" value="ATPase_P-type_domA"/>
</dbReference>
<protein>
    <submittedName>
        <fullName evidence="9">ATPase</fullName>
    </submittedName>
</protein>
<dbReference type="Pfam" id="PF00702">
    <property type="entry name" value="Hydrolase"/>
    <property type="match status" value="1"/>
</dbReference>
<sequence>MMMTIASKSKTSKLATLQKPQINAGINYHIVHTIPGRVRFRVPLLADNPDYADNLLHLLESDSRVIGVRLNRQAASIAISYQISPSCAGNDFMPAYLGCLIQEARQNKREQGTGDREQGLWNEVLDSHRRTDKIQKPKTKAEKKEDSEIKLPAFAAILALLGLGFPIPRAIIAATVGFAALPIAKRAYASILTERKLNIDCLDLIAIALTSLQGNLLTPALVMTLHEIGDTIRDRTARVTHNRAADLLESLGHYAWVEQPNGQKKHIQATEVKPGDTVIVYPGEQIPVDGKILHGTALLDQQKLTGESMPVVRKPGQSVYASTLVREGEIYIIAERVGIATRAGASIELVQQAPVHDTRMGNYAATVADKAIVPALIFAGIVLAATRNPARAASILTLDFVTGIRVCVPTTFLAALHHATRHGVLIRSGHALEKLAQVDTLVFDKTGTLTKGDIEVVQVETVAGRMSARRVLELAAAAEQRLTHPVAEAVVRYAEKQGVEVLPRQEWTYEIGLGVQAEIDGKQVVVGSDRFLHQCGIPLDCLYEPHPCNEADCPYHLNCRISAHDSLLYVGVDREFQGVISYTDPLRLESSAVIQKLQTAYGMEIHLLTGDSQQRAIAVARELDIPLSRVHAEAFPEQKAAIIRKLHESGKIVAFTGDGLNDSVALSYADVSISFGDGSEVARETADVVLMDNNLTSFLEAIAIARQTKAVIQQNIGLAVIPNLAALGLATTVGLHPLAATVVHNGSAIAAGLNGLRPLMHQDPPRIKREQGWGKSP</sequence>
<proteinExistence type="inferred from homology"/>
<dbReference type="GO" id="GO:0019829">
    <property type="term" value="F:ATPase-coupled monoatomic cation transmembrane transporter activity"/>
    <property type="evidence" value="ECO:0007669"/>
    <property type="project" value="InterPro"/>
</dbReference>